<evidence type="ECO:0000313" key="2">
    <source>
        <dbReference type="EMBL" id="TMQ57773.1"/>
    </source>
</evidence>
<dbReference type="AlphaFoldDB" id="A0A538T2C7"/>
<evidence type="ECO:0000259" key="1">
    <source>
        <dbReference type="PROSITE" id="PS51677"/>
    </source>
</evidence>
<organism evidence="2 3">
    <name type="scientific">Eiseniibacteriota bacterium</name>
    <dbReference type="NCBI Taxonomy" id="2212470"/>
    <lineage>
        <taxon>Bacteria</taxon>
        <taxon>Candidatus Eiseniibacteriota</taxon>
    </lineage>
</organism>
<dbReference type="PANTHER" id="PTHR47561">
    <property type="entry name" value="POLYSACCHARIDE DEACETYLASE FAMILY PROTEIN (AFU_ORTHOLOGUE AFUA_6G05030)"/>
    <property type="match status" value="1"/>
</dbReference>
<dbReference type="Gene3D" id="3.20.20.370">
    <property type="entry name" value="Glycoside hydrolase/deacetylase"/>
    <property type="match status" value="1"/>
</dbReference>
<dbReference type="PROSITE" id="PS51677">
    <property type="entry name" value="NODB"/>
    <property type="match status" value="1"/>
</dbReference>
<feature type="domain" description="NodB homology" evidence="1">
    <location>
        <begin position="25"/>
        <end position="294"/>
    </location>
</feature>
<dbReference type="Proteomes" id="UP000316852">
    <property type="component" value="Unassembled WGS sequence"/>
</dbReference>
<evidence type="ECO:0000313" key="3">
    <source>
        <dbReference type="Proteomes" id="UP000316852"/>
    </source>
</evidence>
<dbReference type="PANTHER" id="PTHR47561:SF1">
    <property type="entry name" value="POLYSACCHARIDE DEACETYLASE FAMILY PROTEIN (AFU_ORTHOLOGUE AFUA_6G05030)"/>
    <property type="match status" value="1"/>
</dbReference>
<reference evidence="2 3" key="1">
    <citation type="journal article" date="2019" name="Nat. Microbiol.">
        <title>Mediterranean grassland soil C-N compound turnover is dependent on rainfall and depth, and is mediated by genomically divergent microorganisms.</title>
        <authorList>
            <person name="Diamond S."/>
            <person name="Andeer P.F."/>
            <person name="Li Z."/>
            <person name="Crits-Christoph A."/>
            <person name="Burstein D."/>
            <person name="Anantharaman K."/>
            <person name="Lane K.R."/>
            <person name="Thomas B.C."/>
            <person name="Pan C."/>
            <person name="Northen T.R."/>
            <person name="Banfield J.F."/>
        </authorList>
    </citation>
    <scope>NUCLEOTIDE SEQUENCE [LARGE SCALE GENOMIC DNA]</scope>
    <source>
        <strain evidence="2">WS_6</strain>
    </source>
</reference>
<dbReference type="InterPro" id="IPR045235">
    <property type="entry name" value="PuuE_HpPgdA-like"/>
</dbReference>
<comment type="caution">
    <text evidence="2">The sequence shown here is derived from an EMBL/GenBank/DDBJ whole genome shotgun (WGS) entry which is preliminary data.</text>
</comment>
<dbReference type="InterPro" id="IPR002509">
    <property type="entry name" value="NODB_dom"/>
</dbReference>
<dbReference type="InterPro" id="IPR014344">
    <property type="entry name" value="XrtA_polysacc_deacetyl"/>
</dbReference>
<dbReference type="EMBL" id="VBOW01000051">
    <property type="protein sequence ID" value="TMQ57773.1"/>
    <property type="molecule type" value="Genomic_DNA"/>
</dbReference>
<dbReference type="NCBIfam" id="TIGR03006">
    <property type="entry name" value="pepcterm_polyde"/>
    <property type="match status" value="1"/>
</dbReference>
<dbReference type="GO" id="GO:0005975">
    <property type="term" value="P:carbohydrate metabolic process"/>
    <property type="evidence" value="ECO:0007669"/>
    <property type="project" value="InterPro"/>
</dbReference>
<dbReference type="InterPro" id="IPR011330">
    <property type="entry name" value="Glyco_hydro/deAcase_b/a-brl"/>
</dbReference>
<dbReference type="CDD" id="cd10941">
    <property type="entry name" value="CE4_PuuE_HpPgdA_like_2"/>
    <property type="match status" value="1"/>
</dbReference>
<dbReference type="SUPFAM" id="SSF88713">
    <property type="entry name" value="Glycoside hydrolase/deacetylase"/>
    <property type="match status" value="1"/>
</dbReference>
<sequence>MSAQREPAFALSVDVEDYYQVQAFAAHVSRDDWGSYPPRVTENVARLLDLFDETEAKGTFFVLAWLVRRHPELVRGIAARGHEIASHGMSHRMITELSRAEFRAEALDSRLLLEDSCGARVIGFRAPSYSVNRETLWALEILRDTGYEYDSSIYPIRGRRYGYPEGPIAPVRMAAGTRDIAEFPLPSIALGPLRVPVLTGAYLRLLPAWVSVAAAGYHRRREIPLVVNVHPWEIDPGQPSVGMSRASHWAHYTRLSRTEGILRRVLRSGRFLTVAARLRELNLLRSPEGDGSSR</sequence>
<accession>A0A538T2C7</accession>
<dbReference type="InterPro" id="IPR022560">
    <property type="entry name" value="DUF3473"/>
</dbReference>
<protein>
    <submittedName>
        <fullName evidence="2">DUF3473 domain-containing protein</fullName>
    </submittedName>
</protein>
<proteinExistence type="predicted"/>
<name>A0A538T2C7_UNCEI</name>
<dbReference type="GO" id="GO:0016810">
    <property type="term" value="F:hydrolase activity, acting on carbon-nitrogen (but not peptide) bonds"/>
    <property type="evidence" value="ECO:0007669"/>
    <property type="project" value="InterPro"/>
</dbReference>
<gene>
    <name evidence="2" type="ORF">E6K76_09595</name>
</gene>
<dbReference type="Pfam" id="PF01522">
    <property type="entry name" value="Polysacc_deac_1"/>
    <property type="match status" value="1"/>
</dbReference>
<dbReference type="Pfam" id="PF11959">
    <property type="entry name" value="DUF3473"/>
    <property type="match status" value="1"/>
</dbReference>